<dbReference type="GO" id="GO:0046856">
    <property type="term" value="P:phosphatidylinositol dephosphorylation"/>
    <property type="evidence" value="ECO:0007669"/>
    <property type="project" value="TreeGrafter"/>
</dbReference>
<evidence type="ECO:0000256" key="1">
    <source>
        <dbReference type="SAM" id="Phobius"/>
    </source>
</evidence>
<dbReference type="GO" id="GO:0043812">
    <property type="term" value="F:phosphatidylinositol-4-phosphate phosphatase activity"/>
    <property type="evidence" value="ECO:0007669"/>
    <property type="project" value="TreeGrafter"/>
</dbReference>
<protein>
    <recommendedName>
        <fullName evidence="2">SAC domain-containing protein</fullName>
    </recommendedName>
</protein>
<reference evidence="3 4" key="1">
    <citation type="journal article" date="2016" name="Proc. Natl. Acad. Sci. U.S.A.">
        <title>Lipid metabolic changes in an early divergent fungus govern the establishment of a mutualistic symbiosis with endobacteria.</title>
        <authorList>
            <person name="Lastovetsky O.A."/>
            <person name="Gaspar M.L."/>
            <person name="Mondo S.J."/>
            <person name="LaButti K.M."/>
            <person name="Sandor L."/>
            <person name="Grigoriev I.V."/>
            <person name="Henry S.A."/>
            <person name="Pawlowska T.E."/>
        </authorList>
    </citation>
    <scope>NUCLEOTIDE SEQUENCE [LARGE SCALE GENOMIC DNA]</scope>
    <source>
        <strain evidence="3 4">ATCC 11559</strain>
    </source>
</reference>
<accession>A0A1X0RU11</accession>
<dbReference type="PANTHER" id="PTHR45662:SF2">
    <property type="entry name" value="PHOSPHATIDYLINOSITOL-3-PHOSPHATASE SAC1"/>
    <property type="match status" value="1"/>
</dbReference>
<dbReference type="InterPro" id="IPR002013">
    <property type="entry name" value="SAC_dom"/>
</dbReference>
<organism evidence="3 4">
    <name type="scientific">Rhizopus microsporus</name>
    <dbReference type="NCBI Taxonomy" id="58291"/>
    <lineage>
        <taxon>Eukaryota</taxon>
        <taxon>Fungi</taxon>
        <taxon>Fungi incertae sedis</taxon>
        <taxon>Mucoromycota</taxon>
        <taxon>Mucoromycotina</taxon>
        <taxon>Mucoromycetes</taxon>
        <taxon>Mucorales</taxon>
        <taxon>Mucorineae</taxon>
        <taxon>Rhizopodaceae</taxon>
        <taxon>Rhizopus</taxon>
    </lineage>
</organism>
<keyword evidence="1" id="KW-0472">Membrane</keyword>
<dbReference type="EMBL" id="KV921427">
    <property type="protein sequence ID" value="ORE15358.1"/>
    <property type="molecule type" value="Genomic_DNA"/>
</dbReference>
<keyword evidence="1" id="KW-1133">Transmembrane helix</keyword>
<dbReference type="AlphaFoldDB" id="A0A1X0RU11"/>
<dbReference type="VEuPathDB" id="FungiDB:BCV72DRAFT_43735"/>
<evidence type="ECO:0000313" key="4">
    <source>
        <dbReference type="Proteomes" id="UP000242381"/>
    </source>
</evidence>
<dbReference type="GO" id="GO:0005783">
    <property type="term" value="C:endoplasmic reticulum"/>
    <property type="evidence" value="ECO:0007669"/>
    <property type="project" value="TreeGrafter"/>
</dbReference>
<dbReference type="Pfam" id="PF02383">
    <property type="entry name" value="Syja_N"/>
    <property type="match status" value="1"/>
</dbReference>
<dbReference type="PANTHER" id="PTHR45662">
    <property type="entry name" value="PHOSPHATIDYLINOSITIDE PHOSPHATASE SAC1"/>
    <property type="match status" value="1"/>
</dbReference>
<dbReference type="OMA" id="QHFITSI"/>
<evidence type="ECO:0000313" key="3">
    <source>
        <dbReference type="EMBL" id="ORE15358.1"/>
    </source>
</evidence>
<gene>
    <name evidence="3" type="ORF">BCV71DRAFT_203396</name>
</gene>
<feature type="transmembrane region" description="Helical" evidence="1">
    <location>
        <begin position="545"/>
        <end position="567"/>
    </location>
</feature>
<evidence type="ECO:0000259" key="2">
    <source>
        <dbReference type="PROSITE" id="PS50275"/>
    </source>
</evidence>
<keyword evidence="1" id="KW-0812">Transmembrane</keyword>
<dbReference type="PROSITE" id="PS50275">
    <property type="entry name" value="SAC"/>
    <property type="match status" value="1"/>
</dbReference>
<feature type="transmembrane region" description="Helical" evidence="1">
    <location>
        <begin position="50"/>
        <end position="69"/>
    </location>
</feature>
<dbReference type="Proteomes" id="UP000242381">
    <property type="component" value="Unassembled WGS sequence"/>
</dbReference>
<proteinExistence type="predicted"/>
<feature type="domain" description="SAC" evidence="2">
    <location>
        <begin position="117"/>
        <end position="448"/>
    </location>
</feature>
<name>A0A1X0RU11_RHIZD</name>
<feature type="transmembrane region" description="Helical" evidence="1">
    <location>
        <begin position="518"/>
        <end position="539"/>
    </location>
</feature>
<sequence length="611" mass="71055">MLKDYKLHTTKDTYTIAPISSESYLQINRKDGSLKMTDTLPNVQEEESILWIYGVMGFIKLLAGEYLLAITERELIGSIHDKNIFRVGAFQILPLARNLDNLTEEEKSREQYYVNLLESHLRTNTFYFSYDYDLTQSMQRQLQLNSNDPLYKRADERFFWNRFVSSKLIDSELDLSEYILPVMQGFIEINPCNLNGKSFTWGIITRRSRHRPGTRYFSRGIDENGHVSNFVETEQFVLHEDKQLSYVQTRGSIPVYWAQIINLKYTPKLWIGETRKSLAAARMHFDEQIRIYGPQVLVNLVNKKGYELPMGQAYARTVEQLNDPRIHYIHFDFHAECSKMRWHRINLLLDQLKDKLVEQGFTYVLNPGSSGQTVKQTQTSVIRSNCMDCLDRTNVVQSTIARWILNRQLRDLEILTPDQLLEDQQELMNTYRNVWADNADGVSCVYSGTGALKTDFTRTGKRTKVGALKDLENSIVRYCKNNFMDGSRQDSFDLFLGRYRPDGKPVQKEDQRSLRIRVVPYIMLFALFMLIINIVNPSYSGFQSITSYVLLLLFWISVLISGVRFAIQHGDQFVQWPRLLELPSTEEIEEIPTMTEKEGTMAPPDISNDLL</sequence>